<dbReference type="SUPFAM" id="SSF53850">
    <property type="entry name" value="Periplasmic binding protein-like II"/>
    <property type="match status" value="1"/>
</dbReference>
<evidence type="ECO:0000259" key="5">
    <source>
        <dbReference type="Pfam" id="PF09084"/>
    </source>
</evidence>
<feature type="signal peptide" evidence="4">
    <location>
        <begin position="1"/>
        <end position="22"/>
    </location>
</feature>
<evidence type="ECO:0000256" key="1">
    <source>
        <dbReference type="ARBA" id="ARBA00004418"/>
    </source>
</evidence>
<dbReference type="RefSeq" id="WP_002438758.1">
    <property type="nucleotide sequence ID" value="NZ_BAFF01000028.1"/>
</dbReference>
<proteinExistence type="inferred from homology"/>
<evidence type="ECO:0000256" key="2">
    <source>
        <dbReference type="ARBA" id="ARBA00010742"/>
    </source>
</evidence>
<comment type="subcellular location">
    <subcellularLocation>
        <location evidence="1">Periplasm</location>
    </subcellularLocation>
</comment>
<dbReference type="PANTHER" id="PTHR30024:SF47">
    <property type="entry name" value="TAURINE-BINDING PERIPLASMIC PROTEIN"/>
    <property type="match status" value="1"/>
</dbReference>
<gene>
    <name evidence="6" type="ORF">EH105704_28_00130</name>
</gene>
<protein>
    <submittedName>
        <fullName evidence="6">Putative ABC transporter substrate binding periplasmic protein</fullName>
    </submittedName>
</protein>
<feature type="domain" description="SsuA/THI5-like" evidence="5">
    <location>
        <begin position="42"/>
        <end position="253"/>
    </location>
</feature>
<sequence length="319" mass="34222">MKKRLAFIAALAFASVSFSSLAQDTVTLRYLASYGGISAHELADALGYFKGTGVTLENKGYASGGPESLFALASGSVDIGSAATPAVLNAIASGNKFVAAYPTNGIDNTTKSIFYVREDSPIRSVKDLAGKSVAINTLGAHLDYTLREALRQAGLPQNAAKPVAVPGPQLEQVLRSGQVDVAAFGYWQTTFEGVARSHGGLRPVFNDTDVLGEIAGGFTVLREDFVKEHPDAAKTFVRESARALDYAREHPQEVRDIMAKELKARGENPDVARYFTGYGVRPGGHAEDRDVQYWIDILERDGALGKGQIQVTHVLFNAQ</sequence>
<accession>H5V7W7</accession>
<dbReference type="InterPro" id="IPR015168">
    <property type="entry name" value="SsuA/THI5"/>
</dbReference>
<evidence type="ECO:0000256" key="3">
    <source>
        <dbReference type="ARBA" id="ARBA00022729"/>
    </source>
</evidence>
<dbReference type="Gene3D" id="3.40.190.10">
    <property type="entry name" value="Periplasmic binding protein-like II"/>
    <property type="match status" value="2"/>
</dbReference>
<evidence type="ECO:0000313" key="7">
    <source>
        <dbReference type="Proteomes" id="UP000010297"/>
    </source>
</evidence>
<evidence type="ECO:0000313" key="6">
    <source>
        <dbReference type="EMBL" id="GAB54075.1"/>
    </source>
</evidence>
<dbReference type="PANTHER" id="PTHR30024">
    <property type="entry name" value="ALIPHATIC SULFONATES-BINDING PROTEIN-RELATED"/>
    <property type="match status" value="1"/>
</dbReference>
<name>H5V7W7_ATLHE</name>
<comment type="caution">
    <text evidence="6">The sequence shown here is derived from an EMBL/GenBank/DDBJ whole genome shotgun (WGS) entry which is preliminary data.</text>
</comment>
<organism evidence="6 7">
    <name type="scientific">Atlantibacter hermannii NBRC 105704</name>
    <dbReference type="NCBI Taxonomy" id="1115512"/>
    <lineage>
        <taxon>Bacteria</taxon>
        <taxon>Pseudomonadati</taxon>
        <taxon>Pseudomonadota</taxon>
        <taxon>Gammaproteobacteria</taxon>
        <taxon>Enterobacterales</taxon>
        <taxon>Enterobacteriaceae</taxon>
        <taxon>Atlantibacter</taxon>
    </lineage>
</organism>
<reference evidence="6 7" key="1">
    <citation type="submission" date="2012-02" db="EMBL/GenBank/DDBJ databases">
        <title>Whole genome shotgun sequence of Escherichia hermannii NBRC 105704.</title>
        <authorList>
            <person name="Yoshida I."/>
            <person name="Hosoyama A."/>
            <person name="Tsuchikane K."/>
            <person name="Katsumata H."/>
            <person name="Yamazaki S."/>
            <person name="Fujita N."/>
        </authorList>
    </citation>
    <scope>NUCLEOTIDE SEQUENCE [LARGE SCALE GENOMIC DNA]</scope>
    <source>
        <strain evidence="6 7">NBRC 105704</strain>
    </source>
</reference>
<feature type="chain" id="PRO_5003599663" evidence="4">
    <location>
        <begin position="23"/>
        <end position="319"/>
    </location>
</feature>
<comment type="similarity">
    <text evidence="2">Belongs to the bacterial solute-binding protein SsuA/TauA family.</text>
</comment>
<dbReference type="GeneID" id="92828043"/>
<dbReference type="Pfam" id="PF09084">
    <property type="entry name" value="NMT1"/>
    <property type="match status" value="1"/>
</dbReference>
<dbReference type="GO" id="GO:0042597">
    <property type="term" value="C:periplasmic space"/>
    <property type="evidence" value="ECO:0007669"/>
    <property type="project" value="UniProtKB-SubCell"/>
</dbReference>
<keyword evidence="3 4" id="KW-0732">Signal</keyword>
<keyword evidence="7" id="KW-1185">Reference proteome</keyword>
<dbReference type="eggNOG" id="COG0715">
    <property type="taxonomic scope" value="Bacteria"/>
</dbReference>
<dbReference type="Proteomes" id="UP000010297">
    <property type="component" value="Unassembled WGS sequence"/>
</dbReference>
<dbReference type="EMBL" id="BAFF01000028">
    <property type="protein sequence ID" value="GAB54075.1"/>
    <property type="molecule type" value="Genomic_DNA"/>
</dbReference>
<evidence type="ECO:0000256" key="4">
    <source>
        <dbReference type="SAM" id="SignalP"/>
    </source>
</evidence>
<dbReference type="AlphaFoldDB" id="H5V7W7"/>